<evidence type="ECO:0000313" key="1">
    <source>
        <dbReference type="EMBL" id="KAJ7228480.1"/>
    </source>
</evidence>
<accession>A0AAD7E4G8</accession>
<reference evidence="1" key="1">
    <citation type="submission" date="2023-03" db="EMBL/GenBank/DDBJ databases">
        <title>Massive genome expansion in bonnet fungi (Mycena s.s.) driven by repeated elements and novel gene families across ecological guilds.</title>
        <authorList>
            <consortium name="Lawrence Berkeley National Laboratory"/>
            <person name="Harder C.B."/>
            <person name="Miyauchi S."/>
            <person name="Viragh M."/>
            <person name="Kuo A."/>
            <person name="Thoen E."/>
            <person name="Andreopoulos B."/>
            <person name="Lu D."/>
            <person name="Skrede I."/>
            <person name="Drula E."/>
            <person name="Henrissat B."/>
            <person name="Morin E."/>
            <person name="Kohler A."/>
            <person name="Barry K."/>
            <person name="LaButti K."/>
            <person name="Morin E."/>
            <person name="Salamov A."/>
            <person name="Lipzen A."/>
            <person name="Mereny Z."/>
            <person name="Hegedus B."/>
            <person name="Baldrian P."/>
            <person name="Stursova M."/>
            <person name="Weitz H."/>
            <person name="Taylor A."/>
            <person name="Grigoriev I.V."/>
            <person name="Nagy L.G."/>
            <person name="Martin F."/>
            <person name="Kauserud H."/>
        </authorList>
    </citation>
    <scope>NUCLEOTIDE SEQUENCE</scope>
    <source>
        <strain evidence="1">9144</strain>
    </source>
</reference>
<dbReference type="GO" id="GO:0001164">
    <property type="term" value="F:RNA polymerase I core promoter sequence-specific DNA binding"/>
    <property type="evidence" value="ECO:0007669"/>
    <property type="project" value="InterPro"/>
</dbReference>
<proteinExistence type="predicted"/>
<gene>
    <name evidence="1" type="ORF">GGX14DRAFT_346285</name>
</gene>
<dbReference type="GO" id="GO:0070860">
    <property type="term" value="C:RNA polymerase I core factor complex"/>
    <property type="evidence" value="ECO:0007669"/>
    <property type="project" value="TreeGrafter"/>
</dbReference>
<dbReference type="PANTHER" id="PTHR28244">
    <property type="entry name" value="RNA POLYMERASE I-SPECIFIC TRANSCRIPTION INITIATION FACTOR RRN11"/>
    <property type="match status" value="1"/>
</dbReference>
<name>A0AAD7E4G8_9AGAR</name>
<sequence>MSFVFAFLPKSKSYSARKIHIRRVYDVMQMCIQRNDFERATRAWNILARCKEVNWRTLWTTGVHILAENLDASEDASEKDAKKIDFLRVMMLQYPDDRETILKELVLRLILVDQCREALDELELYLPSFPYQDNPLLHIYAGLLSLYLAQPALETASQSNPTLLRDAQSHFERARALGPNSTIADAFLWRVRKCH</sequence>
<dbReference type="Proteomes" id="UP001219525">
    <property type="component" value="Unassembled WGS sequence"/>
</dbReference>
<keyword evidence="2" id="KW-1185">Reference proteome</keyword>
<dbReference type="InterPro" id="IPR007224">
    <property type="entry name" value="TIF_Rrn11"/>
</dbReference>
<dbReference type="GO" id="GO:0017025">
    <property type="term" value="F:TBP-class protein binding"/>
    <property type="evidence" value="ECO:0007669"/>
    <property type="project" value="TreeGrafter"/>
</dbReference>
<dbReference type="PANTHER" id="PTHR28244:SF1">
    <property type="entry name" value="RNA POLYMERASE I-SPECIFIC TRANSCRIPTION INITIATION FACTOR RRN11"/>
    <property type="match status" value="1"/>
</dbReference>
<protein>
    <submittedName>
        <fullName evidence="1">Uncharacterized protein</fullName>
    </submittedName>
</protein>
<comment type="caution">
    <text evidence="1">The sequence shown here is derived from an EMBL/GenBank/DDBJ whole genome shotgun (WGS) entry which is preliminary data.</text>
</comment>
<dbReference type="AlphaFoldDB" id="A0AAD7E4G8"/>
<dbReference type="GO" id="GO:0001181">
    <property type="term" value="F:RNA polymerase I general transcription initiation factor activity"/>
    <property type="evidence" value="ECO:0007669"/>
    <property type="project" value="InterPro"/>
</dbReference>
<evidence type="ECO:0000313" key="2">
    <source>
        <dbReference type="Proteomes" id="UP001219525"/>
    </source>
</evidence>
<dbReference type="EMBL" id="JARJCW010000002">
    <property type="protein sequence ID" value="KAJ7228480.1"/>
    <property type="molecule type" value="Genomic_DNA"/>
</dbReference>
<dbReference type="InterPro" id="IPR053029">
    <property type="entry name" value="RNA_pol_I-specific_init_factor"/>
</dbReference>
<organism evidence="1 2">
    <name type="scientific">Mycena pura</name>
    <dbReference type="NCBI Taxonomy" id="153505"/>
    <lineage>
        <taxon>Eukaryota</taxon>
        <taxon>Fungi</taxon>
        <taxon>Dikarya</taxon>
        <taxon>Basidiomycota</taxon>
        <taxon>Agaricomycotina</taxon>
        <taxon>Agaricomycetes</taxon>
        <taxon>Agaricomycetidae</taxon>
        <taxon>Agaricales</taxon>
        <taxon>Marasmiineae</taxon>
        <taxon>Mycenaceae</taxon>
        <taxon>Mycena</taxon>
    </lineage>
</organism>
<dbReference type="GO" id="GO:0042790">
    <property type="term" value="P:nucleolar large rRNA transcription by RNA polymerase I"/>
    <property type="evidence" value="ECO:0007669"/>
    <property type="project" value="TreeGrafter"/>
</dbReference>
<dbReference type="Pfam" id="PF04090">
    <property type="entry name" value="Rrn11"/>
    <property type="match status" value="1"/>
</dbReference>